<dbReference type="RefSeq" id="WP_118148088.1">
    <property type="nucleotide sequence ID" value="NZ_DAWDTH010000005.1"/>
</dbReference>
<evidence type="ECO:0000313" key="1">
    <source>
        <dbReference type="EMBL" id="RHD10393.1"/>
    </source>
</evidence>
<reference evidence="1 2" key="1">
    <citation type="submission" date="2018-08" db="EMBL/GenBank/DDBJ databases">
        <title>A genome reference for cultivated species of the human gut microbiota.</title>
        <authorList>
            <person name="Zou Y."/>
            <person name="Xue W."/>
            <person name="Luo G."/>
        </authorList>
    </citation>
    <scope>NUCLEOTIDE SEQUENCE [LARGE SCALE GENOMIC DNA]</scope>
    <source>
        <strain evidence="1 2">AM32-2AC</strain>
    </source>
</reference>
<protein>
    <submittedName>
        <fullName evidence="1">Uncharacterized protein</fullName>
    </submittedName>
</protein>
<organism evidence="1 2">
    <name type="scientific">Lachnospira eligens</name>
    <dbReference type="NCBI Taxonomy" id="39485"/>
    <lineage>
        <taxon>Bacteria</taxon>
        <taxon>Bacillati</taxon>
        <taxon>Bacillota</taxon>
        <taxon>Clostridia</taxon>
        <taxon>Lachnospirales</taxon>
        <taxon>Lachnospiraceae</taxon>
        <taxon>Lachnospira</taxon>
    </lineage>
</organism>
<comment type="caution">
    <text evidence="1">The sequence shown here is derived from an EMBL/GenBank/DDBJ whole genome shotgun (WGS) entry which is preliminary data.</text>
</comment>
<dbReference type="Proteomes" id="UP000284794">
    <property type="component" value="Unassembled WGS sequence"/>
</dbReference>
<dbReference type="EMBL" id="QSIS01000002">
    <property type="protein sequence ID" value="RHD10393.1"/>
    <property type="molecule type" value="Genomic_DNA"/>
</dbReference>
<evidence type="ECO:0000313" key="2">
    <source>
        <dbReference type="Proteomes" id="UP000284794"/>
    </source>
</evidence>
<proteinExistence type="predicted"/>
<name>A0A414DHL9_9FIRM</name>
<accession>A0A414DHL9</accession>
<dbReference type="AlphaFoldDB" id="A0A414DHL9"/>
<sequence>MQTLRRNNRADDLIISEKYKTDVVDKGNAVGISFASDVSRFVGNADSKIRAKVYNNLAKFDERLGSLIKVYGIIELESLYEMYNQSI</sequence>
<gene>
    <name evidence="1" type="ORF">DW811_01730</name>
</gene>